<organism evidence="1 2">
    <name type="scientific">Paraburkholderia fungorum</name>
    <dbReference type="NCBI Taxonomy" id="134537"/>
    <lineage>
        <taxon>Bacteria</taxon>
        <taxon>Pseudomonadati</taxon>
        <taxon>Pseudomonadota</taxon>
        <taxon>Betaproteobacteria</taxon>
        <taxon>Burkholderiales</taxon>
        <taxon>Burkholderiaceae</taxon>
        <taxon>Paraburkholderia</taxon>
    </lineage>
</organism>
<comment type="caution">
    <text evidence="1">The sequence shown here is derived from an EMBL/GenBank/DDBJ whole genome shotgun (WGS) entry which is preliminary data.</text>
</comment>
<dbReference type="EMBL" id="JACIIK010000007">
    <property type="protein sequence ID" value="MBB6203572.1"/>
    <property type="molecule type" value="Genomic_DNA"/>
</dbReference>
<evidence type="ECO:0000313" key="2">
    <source>
        <dbReference type="Proteomes" id="UP000518681"/>
    </source>
</evidence>
<dbReference type="Proteomes" id="UP000518681">
    <property type="component" value="Unassembled WGS sequence"/>
</dbReference>
<sequence>MKEIADILRHRCLDTTAIYTTINIKSLARVALPWPGSAS</sequence>
<evidence type="ECO:0000313" key="1">
    <source>
        <dbReference type="EMBL" id="MBB6203572.1"/>
    </source>
</evidence>
<accession>A0AAW3V1L0</accession>
<gene>
    <name evidence="1" type="ORF">GGD69_004450</name>
</gene>
<name>A0AAW3V1L0_9BURK</name>
<proteinExistence type="predicted"/>
<protein>
    <submittedName>
        <fullName evidence="1">Site-specific recombinase XerC</fullName>
    </submittedName>
</protein>
<dbReference type="AlphaFoldDB" id="A0AAW3V1L0"/>
<reference evidence="1 2" key="1">
    <citation type="submission" date="2020-08" db="EMBL/GenBank/DDBJ databases">
        <title>Genomic Encyclopedia of Type Strains, Phase IV (KMG-V): Genome sequencing to study the core and pangenomes of soil and plant-associated prokaryotes.</title>
        <authorList>
            <person name="Whitman W."/>
        </authorList>
    </citation>
    <scope>NUCLEOTIDE SEQUENCE [LARGE SCALE GENOMIC DNA]</scope>
    <source>
        <strain evidence="1 2">SEMIA 4013</strain>
    </source>
</reference>